<keyword evidence="4" id="KW-0653">Protein transport</keyword>
<dbReference type="InterPro" id="IPR016024">
    <property type="entry name" value="ARM-type_fold"/>
</dbReference>
<reference evidence="6" key="2">
    <citation type="submission" date="2023-06" db="EMBL/GenBank/DDBJ databases">
        <authorList>
            <person name="Swenson N.G."/>
            <person name="Wegrzyn J.L."/>
            <person name="Mcevoy S.L."/>
        </authorList>
    </citation>
    <scope>NUCLEOTIDE SEQUENCE</scope>
    <source>
        <strain evidence="6">NS2018</strain>
        <tissue evidence="6">Leaf</tissue>
    </source>
</reference>
<name>A0AA39T6S8_ACESA</name>
<gene>
    <name evidence="6" type="ORF">LWI29_020989</name>
</gene>
<dbReference type="Proteomes" id="UP001168877">
    <property type="component" value="Unassembled WGS sequence"/>
</dbReference>
<dbReference type="Gene3D" id="1.25.10.10">
    <property type="entry name" value="Leucine-rich Repeat Variant"/>
    <property type="match status" value="1"/>
</dbReference>
<evidence type="ECO:0000256" key="1">
    <source>
        <dbReference type="ARBA" id="ARBA00010394"/>
    </source>
</evidence>
<keyword evidence="2" id="KW-0813">Transport</keyword>
<dbReference type="EMBL" id="JAUESC010000003">
    <property type="protein sequence ID" value="KAK0601065.1"/>
    <property type="molecule type" value="Genomic_DNA"/>
</dbReference>
<proteinExistence type="inferred from homology"/>
<reference evidence="6" key="1">
    <citation type="journal article" date="2022" name="Plant J.">
        <title>Strategies of tolerance reflected in two North American maple genomes.</title>
        <authorList>
            <person name="McEvoy S.L."/>
            <person name="Sezen U.U."/>
            <person name="Trouern-Trend A."/>
            <person name="McMahon S.M."/>
            <person name="Schaberg P.G."/>
            <person name="Yang J."/>
            <person name="Wegrzyn J.L."/>
            <person name="Swenson N.G."/>
        </authorList>
    </citation>
    <scope>NUCLEOTIDE SEQUENCE</scope>
    <source>
        <strain evidence="6">NS2018</strain>
    </source>
</reference>
<dbReference type="PROSITE" id="PS50176">
    <property type="entry name" value="ARM_REPEAT"/>
    <property type="match status" value="1"/>
</dbReference>
<accession>A0AA39T6S8</accession>
<evidence type="ECO:0000313" key="7">
    <source>
        <dbReference type="Proteomes" id="UP001168877"/>
    </source>
</evidence>
<evidence type="ECO:0000313" key="6">
    <source>
        <dbReference type="EMBL" id="KAK0601065.1"/>
    </source>
</evidence>
<feature type="repeat" description="ARM" evidence="5">
    <location>
        <begin position="56"/>
        <end position="98"/>
    </location>
</feature>
<evidence type="ECO:0000256" key="2">
    <source>
        <dbReference type="ARBA" id="ARBA00022448"/>
    </source>
</evidence>
<dbReference type="SUPFAM" id="SSF48371">
    <property type="entry name" value="ARM repeat"/>
    <property type="match status" value="1"/>
</dbReference>
<evidence type="ECO:0000256" key="5">
    <source>
        <dbReference type="PROSITE-ProRule" id="PRU00259"/>
    </source>
</evidence>
<protein>
    <recommendedName>
        <fullName evidence="8">Importin subunit alpha</fullName>
    </recommendedName>
</protein>
<dbReference type="AlphaFoldDB" id="A0AA39T6S8"/>
<evidence type="ECO:0000256" key="3">
    <source>
        <dbReference type="ARBA" id="ARBA00022737"/>
    </source>
</evidence>
<sequence>MLADILSDDLNLQLEATIQFRKLLSIGEKIGPRSAWGLTNIASGTSQDINVLIVRGAVSKLVNLLVSQDDDVCEQAMWALVNVACDSPRCRDLVLGCGALLPLLLLLKDRTKLPMLRNATWTLLNFCWGKPQPPFYLIKHAFPALAQLIHLDDEEVLTDACWALSYRSDGTNDKIQAVIDVGASPWLVELLKHPSPSVLIPALRTVGNIVTGDDLQTQCIISHHALPCLLNLLTYNYKKSILKEACWTISNITAGNKEQIHAVIEANIIGPLIHLLQNAEFDIKKDAAWAISNATSGGTHEQIKYLVSQGCIKPLCDLLVCPDPRIITVCLEGLENILKAGEADKNMGNTGGVNVYAQMIDDAEGFEKIKNLQCHDDSEIHLKAVKILETY</sequence>
<dbReference type="PANTHER" id="PTHR23316">
    <property type="entry name" value="IMPORTIN ALPHA"/>
    <property type="match status" value="1"/>
</dbReference>
<dbReference type="InterPro" id="IPR032413">
    <property type="entry name" value="Arm_3"/>
</dbReference>
<dbReference type="Pfam" id="PF00514">
    <property type="entry name" value="Arm"/>
    <property type="match status" value="7"/>
</dbReference>
<dbReference type="InterPro" id="IPR011989">
    <property type="entry name" value="ARM-like"/>
</dbReference>
<dbReference type="Pfam" id="PF16186">
    <property type="entry name" value="Arm_3"/>
    <property type="match status" value="1"/>
</dbReference>
<comment type="similarity">
    <text evidence="1">Belongs to the importin alpha family.</text>
</comment>
<dbReference type="SMART" id="SM00185">
    <property type="entry name" value="ARM"/>
    <property type="match status" value="7"/>
</dbReference>
<keyword evidence="7" id="KW-1185">Reference proteome</keyword>
<dbReference type="GO" id="GO:0015031">
    <property type="term" value="P:protein transport"/>
    <property type="evidence" value="ECO:0007669"/>
    <property type="project" value="UniProtKB-KW"/>
</dbReference>
<evidence type="ECO:0008006" key="8">
    <source>
        <dbReference type="Google" id="ProtNLM"/>
    </source>
</evidence>
<organism evidence="6 7">
    <name type="scientific">Acer saccharum</name>
    <name type="common">Sugar maple</name>
    <dbReference type="NCBI Taxonomy" id="4024"/>
    <lineage>
        <taxon>Eukaryota</taxon>
        <taxon>Viridiplantae</taxon>
        <taxon>Streptophyta</taxon>
        <taxon>Embryophyta</taxon>
        <taxon>Tracheophyta</taxon>
        <taxon>Spermatophyta</taxon>
        <taxon>Magnoliopsida</taxon>
        <taxon>eudicotyledons</taxon>
        <taxon>Gunneridae</taxon>
        <taxon>Pentapetalae</taxon>
        <taxon>rosids</taxon>
        <taxon>malvids</taxon>
        <taxon>Sapindales</taxon>
        <taxon>Sapindaceae</taxon>
        <taxon>Hippocastanoideae</taxon>
        <taxon>Acereae</taxon>
        <taxon>Acer</taxon>
    </lineage>
</organism>
<evidence type="ECO:0000256" key="4">
    <source>
        <dbReference type="ARBA" id="ARBA00022927"/>
    </source>
</evidence>
<dbReference type="InterPro" id="IPR000225">
    <property type="entry name" value="Armadillo"/>
</dbReference>
<keyword evidence="3" id="KW-0677">Repeat</keyword>
<comment type="caution">
    <text evidence="6">The sequence shown here is derived from an EMBL/GenBank/DDBJ whole genome shotgun (WGS) entry which is preliminary data.</text>
</comment>